<keyword evidence="2" id="KW-1185">Reference proteome</keyword>
<comment type="caution">
    <text evidence="1">The sequence shown here is derived from an EMBL/GenBank/DDBJ whole genome shotgun (WGS) entry which is preliminary data.</text>
</comment>
<sequence>MLQPAPTIAVTLRAAASENHLPDFFILHYLPFINRFRIHKEEAAGTQHAS</sequence>
<dbReference type="Proteomes" id="UP000011182">
    <property type="component" value="Unassembled WGS sequence"/>
</dbReference>
<dbReference type="EMBL" id="AMXN01000009">
    <property type="protein sequence ID" value="ELS59475.1"/>
    <property type="molecule type" value="Genomic_DNA"/>
</dbReference>
<reference evidence="1 2" key="1">
    <citation type="journal article" date="2014" name="Syst. Appl. Microbiol.">
        <title>Genomic insights into the taxonomic status of the three subspecies of Bacillus subtilis.</title>
        <authorList>
            <person name="Yi H."/>
            <person name="Chun J."/>
            <person name="Cha C.J."/>
        </authorList>
    </citation>
    <scope>NUCLEOTIDE SEQUENCE [LARGE SCALE GENOMIC DNA]</scope>
    <source>
        <strain evidence="1 2">KCTC 13429</strain>
    </source>
</reference>
<accession>A0A9W5LEZ8</accession>
<name>A0A9W5LEZ8_9BACI</name>
<organism evidence="1 2">
    <name type="scientific">Bacillus inaquosorum KCTC 13429</name>
    <dbReference type="NCBI Taxonomy" id="1236548"/>
    <lineage>
        <taxon>Bacteria</taxon>
        <taxon>Bacillati</taxon>
        <taxon>Bacillota</taxon>
        <taxon>Bacilli</taxon>
        <taxon>Bacillales</taxon>
        <taxon>Bacillaceae</taxon>
        <taxon>Bacillus</taxon>
    </lineage>
</organism>
<gene>
    <name evidence="1" type="ORF">BSI_38560</name>
</gene>
<protein>
    <submittedName>
        <fullName evidence="1">Uncharacterized protein</fullName>
    </submittedName>
</protein>
<proteinExistence type="predicted"/>
<evidence type="ECO:0000313" key="2">
    <source>
        <dbReference type="Proteomes" id="UP000011182"/>
    </source>
</evidence>
<dbReference type="AlphaFoldDB" id="A0A9W5LEZ8"/>
<evidence type="ECO:0000313" key="1">
    <source>
        <dbReference type="EMBL" id="ELS59475.1"/>
    </source>
</evidence>